<dbReference type="EMBL" id="CP007174">
    <property type="protein sequence ID" value="AIF85098.1"/>
    <property type="molecule type" value="Genomic_DNA"/>
</dbReference>
<dbReference type="STRING" id="1459636.NTE_03064"/>
<dbReference type="HOGENOM" id="CLU_3147799_0_0_2"/>
<dbReference type="KEGG" id="nev:NTE_03064"/>
<accession>A0A075MVA8</accession>
<reference evidence="1 2" key="1">
    <citation type="journal article" date="2014" name="PLoS ONE">
        <title>Genome Sequence of Candidatus Nitrososphaera evergladensis from Group I.1b Enriched from Everglades Soil Reveals Novel Genomic Features of the Ammonia-Oxidizing Archaea.</title>
        <authorList>
            <person name="Zhalnina K.V."/>
            <person name="Dias R."/>
            <person name="Leonard M.T."/>
            <person name="Dorr de Quadros P."/>
            <person name="Camargo F.A."/>
            <person name="Drew J.C."/>
            <person name="Farmerie W.G."/>
            <person name="Daroub S.H."/>
            <person name="Triplett E.W."/>
        </authorList>
    </citation>
    <scope>NUCLEOTIDE SEQUENCE [LARGE SCALE GENOMIC DNA]</scope>
    <source>
        <strain evidence="1 2">SR1</strain>
    </source>
</reference>
<protein>
    <submittedName>
        <fullName evidence="1">Uncharacterized protein</fullName>
    </submittedName>
</protein>
<evidence type="ECO:0000313" key="1">
    <source>
        <dbReference type="EMBL" id="AIF85098.1"/>
    </source>
</evidence>
<organism evidence="1 2">
    <name type="scientific">Candidatus Nitrososphaera evergladensis SR1</name>
    <dbReference type="NCBI Taxonomy" id="1459636"/>
    <lineage>
        <taxon>Archaea</taxon>
        <taxon>Nitrososphaerota</taxon>
        <taxon>Nitrososphaeria</taxon>
        <taxon>Nitrososphaerales</taxon>
        <taxon>Nitrososphaeraceae</taxon>
        <taxon>Nitrososphaera</taxon>
    </lineage>
</organism>
<gene>
    <name evidence="1" type="ORF">NTE_03064</name>
</gene>
<evidence type="ECO:0000313" key="2">
    <source>
        <dbReference type="Proteomes" id="UP000028194"/>
    </source>
</evidence>
<dbReference type="AlphaFoldDB" id="A0A075MVA8"/>
<proteinExistence type="predicted"/>
<keyword evidence="2" id="KW-1185">Reference proteome</keyword>
<dbReference type="Proteomes" id="UP000028194">
    <property type="component" value="Chromosome"/>
</dbReference>
<sequence length="48" mass="5703">MLRVSEAMVEKFVVQKEHVDGLSFAETIMRYHPLHDRRSSKRKTNDKT</sequence>
<name>A0A075MVA8_9ARCH</name>